<evidence type="ECO:0000313" key="3">
    <source>
        <dbReference type="Proteomes" id="UP000323917"/>
    </source>
</evidence>
<protein>
    <submittedName>
        <fullName evidence="2">Peroxide-responsive repressor PerR</fullName>
    </submittedName>
</protein>
<dbReference type="AlphaFoldDB" id="A0A5B9QCK4"/>
<name>A0A5B9QCK4_9BACT</name>
<dbReference type="Proteomes" id="UP000323917">
    <property type="component" value="Chromosome"/>
</dbReference>
<gene>
    <name evidence="2" type="primary">perR</name>
    <name evidence="2" type="ORF">Pr1d_25060</name>
</gene>
<proteinExistence type="predicted"/>
<feature type="binding site" evidence="1">
    <location>
        <position position="103"/>
    </location>
    <ligand>
        <name>Zn(2+)</name>
        <dbReference type="ChEBI" id="CHEBI:29105"/>
    </ligand>
</feature>
<keyword evidence="3" id="KW-1185">Reference proteome</keyword>
<feature type="binding site" evidence="1">
    <location>
        <position position="106"/>
    </location>
    <ligand>
        <name>Zn(2+)</name>
        <dbReference type="ChEBI" id="CHEBI:29105"/>
    </ligand>
</feature>
<comment type="cofactor">
    <cofactor evidence="1">
        <name>Zn(2+)</name>
        <dbReference type="ChEBI" id="CHEBI:29105"/>
    </cofactor>
    <text evidence="1">Binds 1 zinc ion per subunit.</text>
</comment>
<dbReference type="EMBL" id="CP042913">
    <property type="protein sequence ID" value="QEG35212.1"/>
    <property type="molecule type" value="Genomic_DNA"/>
</dbReference>
<reference evidence="2 3" key="1">
    <citation type="submission" date="2019-08" db="EMBL/GenBank/DDBJ databases">
        <title>Deep-cultivation of Planctomycetes and their phenomic and genomic characterization uncovers novel biology.</title>
        <authorList>
            <person name="Wiegand S."/>
            <person name="Jogler M."/>
            <person name="Boedeker C."/>
            <person name="Pinto D."/>
            <person name="Vollmers J."/>
            <person name="Rivas-Marin E."/>
            <person name="Kohn T."/>
            <person name="Peeters S.H."/>
            <person name="Heuer A."/>
            <person name="Rast P."/>
            <person name="Oberbeckmann S."/>
            <person name="Bunk B."/>
            <person name="Jeske O."/>
            <person name="Meyerdierks A."/>
            <person name="Storesund J.E."/>
            <person name="Kallscheuer N."/>
            <person name="Luecker S."/>
            <person name="Lage O.M."/>
            <person name="Pohl T."/>
            <person name="Merkel B.J."/>
            <person name="Hornburger P."/>
            <person name="Mueller R.-W."/>
            <person name="Bruemmer F."/>
            <person name="Labrenz M."/>
            <person name="Spormann A.M."/>
            <person name="Op den Camp H."/>
            <person name="Overmann J."/>
            <person name="Amann R."/>
            <person name="Jetten M.S.M."/>
            <person name="Mascher T."/>
            <person name="Medema M.H."/>
            <person name="Devos D.P."/>
            <person name="Kaster A.-K."/>
            <person name="Ovreas L."/>
            <person name="Rohde M."/>
            <person name="Galperin M.Y."/>
            <person name="Jogler C."/>
        </authorList>
    </citation>
    <scope>NUCLEOTIDE SEQUENCE [LARGE SCALE GENOMIC DNA]</scope>
    <source>
        <strain evidence="2 3">Pr1d</strain>
    </source>
</reference>
<dbReference type="GO" id="GO:0045892">
    <property type="term" value="P:negative regulation of DNA-templated transcription"/>
    <property type="evidence" value="ECO:0007669"/>
    <property type="project" value="TreeGrafter"/>
</dbReference>
<dbReference type="InterPro" id="IPR036388">
    <property type="entry name" value="WH-like_DNA-bd_sf"/>
</dbReference>
<dbReference type="PANTHER" id="PTHR33202">
    <property type="entry name" value="ZINC UPTAKE REGULATION PROTEIN"/>
    <property type="match status" value="1"/>
</dbReference>
<accession>A0A5B9QCK4</accession>
<keyword evidence="1" id="KW-0862">Zinc</keyword>
<keyword evidence="1" id="KW-0479">Metal-binding</keyword>
<dbReference type="KEGG" id="bgok:Pr1d_25060"/>
<dbReference type="Gene3D" id="1.10.10.10">
    <property type="entry name" value="Winged helix-like DNA-binding domain superfamily/Winged helix DNA-binding domain"/>
    <property type="match status" value="1"/>
</dbReference>
<evidence type="ECO:0000313" key="2">
    <source>
        <dbReference type="EMBL" id="QEG35212.1"/>
    </source>
</evidence>
<dbReference type="GO" id="GO:0003700">
    <property type="term" value="F:DNA-binding transcription factor activity"/>
    <property type="evidence" value="ECO:0007669"/>
    <property type="project" value="InterPro"/>
</dbReference>
<dbReference type="GO" id="GO:0000976">
    <property type="term" value="F:transcription cis-regulatory region binding"/>
    <property type="evidence" value="ECO:0007669"/>
    <property type="project" value="TreeGrafter"/>
</dbReference>
<dbReference type="InterPro" id="IPR002481">
    <property type="entry name" value="FUR"/>
</dbReference>
<evidence type="ECO:0000256" key="1">
    <source>
        <dbReference type="PIRSR" id="PIRSR602481-1"/>
    </source>
</evidence>
<dbReference type="RefSeq" id="WP_238476694.1">
    <property type="nucleotide sequence ID" value="NZ_CP042913.1"/>
</dbReference>
<sequence>MPTDVKHDVAWAKGILRESGLRSTSARVAVLRYLADSGKPASHGEVTDALSESAFDQSTIYRVLLELADAGLFSKLDLGDQVRRFEFRSSSSPDELEHPHFMCVDCGKVTCLDSFSFQLTPSRGPRRDKLGQITEVLLRGHCGKCSRS</sequence>
<dbReference type="GO" id="GO:0008270">
    <property type="term" value="F:zinc ion binding"/>
    <property type="evidence" value="ECO:0007669"/>
    <property type="project" value="TreeGrafter"/>
</dbReference>
<dbReference type="GO" id="GO:1900376">
    <property type="term" value="P:regulation of secondary metabolite biosynthetic process"/>
    <property type="evidence" value="ECO:0007669"/>
    <property type="project" value="TreeGrafter"/>
</dbReference>
<dbReference type="SUPFAM" id="SSF46785">
    <property type="entry name" value="Winged helix' DNA-binding domain"/>
    <property type="match status" value="1"/>
</dbReference>
<dbReference type="PANTHER" id="PTHR33202:SF7">
    <property type="entry name" value="FERRIC UPTAKE REGULATION PROTEIN"/>
    <property type="match status" value="1"/>
</dbReference>
<organism evidence="2 3">
    <name type="scientific">Bythopirellula goksoeyrii</name>
    <dbReference type="NCBI Taxonomy" id="1400387"/>
    <lineage>
        <taxon>Bacteria</taxon>
        <taxon>Pseudomonadati</taxon>
        <taxon>Planctomycetota</taxon>
        <taxon>Planctomycetia</taxon>
        <taxon>Pirellulales</taxon>
        <taxon>Lacipirellulaceae</taxon>
        <taxon>Bythopirellula</taxon>
    </lineage>
</organism>
<dbReference type="InterPro" id="IPR036390">
    <property type="entry name" value="WH_DNA-bd_sf"/>
</dbReference>
<dbReference type="Pfam" id="PF01475">
    <property type="entry name" value="FUR"/>
    <property type="match status" value="1"/>
</dbReference>